<sequence>MFKQKKVIKLHKKNPLTVGSKKILVKIRHNVQLFYSNISIWLINKSIIRGIKKIGLREKLLVCIFILTIIIPSSYFFFKNPKPISSAWWDENWQFRIEIPLTNSSTAETDFQIAITLDTAALIDDSKMQANCNDIRVTDINGKVLPHWIEEGSAPCNSSTTKVWTKVPSIPTSGQTLYLYYGNIGADNTQSGKNVFNFFEDFNSSSLDPNIWTTTGVVDVENGEISTRTGAIYTNSNIVSSSSGYIYEYRNKWTTTSGDYSGLMIADVQGTTSTNSNADALVYFMSNNILGSLGIPGYSADGDITGYNIVNGTLQYTATINTYYINGFSIDGTYIRFYNNRTQINEYTGIWNVAPYLWIGYFMGSNSETTDIKDITTDWIIVRKLNSNITVETLGSEEKGPGPFAYWKFDEGYETTVQDSTSNDNDGTISGATWQNEDMCINGKCLFFDGTNDSITTTSLPLSGTTYSVEAWFKTTDSSITQTVYSQRNTTDGESIMGQLYLTGGKVAFITRNDTGGNSALAQGTTTIQNNVWYHAVGIRDGTNVYIYLNGHLEGNDTDAGGIITTNVSNIGLANVGVTPGTYWKGFIDGVKIYTYARTANQLKTDYISGAGFSGSTANFGADDTNYLNQGLTGHWKLDETASPSIDVSGNSNNGTWNGNATYTTGKYGNSISLDGIGDYVIIGDPASGVLDFNTNDFTVSAWIKNSQTLAGDDNIYGITNKYSSNNSAGWSLCLRGGVYKGLLLRIGASDGLQDIIPTNSQNNLLSNGNWHFVAATRKNGIISLFIDGTLVGSATGNKSTSNSSNQIIGNYDQTGTYSFNGLIDEIRIYNKNLSPIEIYKLYNFAPSPIGYYKFDENTGTTSAYDSSSNNYTGTLNNINSSDWNSGKFGQSLNFNGSNARINLDTYVTKYEGYSSGTYSGWFKSSSSSSQYLISITDTNNTQNYTGVLINDATATYADESITFVLTRTNIVKLFMLVRNGNGYYTDGNWHHFAISLGGGNNTIYMDGVEQTVTFSTGSATTVEFSNIDTPNSMRIGNRYISNTEGSHYNGLLDDFKIYNYARTSSQIINDMNASHPAPGSPIGSAIGYWKFDDGYGTIAHDSGTGNNDLTLSSVTAWTNSGIFGKAFDGGNNRRAYAPTYTGLAPGDNEDFTLSIWFKSDGTTTAATEYLVDKGGSAIGGYQMYFNTSGQLICGIDDDDTSWPEDSATTTTDYYDTTWHHAVCTRDITADKLRLYIDGILVASDSDLSAIGSLDTNYVLVFGDDNLLDGSDEFLGNFDEIKYYNQALSYDEVYAEYNFGKAAILGSTSTDETNNPTWSNLNEYCPPGQESTCVAPIAEWKMDENNGTASIYDTSDNENTGTINGSMTNADWIPGTLGSALDFDGLDDCISTATESNFDFGTGSFTISGWFKHENIMIEFIDDLVGKFCYGGICLGSGEGGYMIYMSGGSMCFGIDDDATSFPEDSACGGSFMDNVWHYFSAVKNGTSSISIYVDGLLVATDASTTADATLDNIYDFNIGCNNLSGTTQEWDGGIDNVRVYNYARSIEQIAWEYNKGKPIGWWKFDECTGGTMYDSSINGNNGTWYGTGGGGQTSVGTCETSGTAWGNGVSGKLNASLSFDGTDDYVDLLSPSDLDDIPVKTISFWTKLNAQTGIGNGSHFINKGDTGWFVSTDPTNSRNIFGHNFSTTSGRWSFPQFSLSVWHHVLVIYDKTSVSNNPYIYVDGVSQTVTEYSTPGGSANSDASFNLLVSKSPGYDRWVDGLIDDVRIYNYTLTENQIKTLYNEGAIHFGN</sequence>
<dbReference type="InterPro" id="IPR013320">
    <property type="entry name" value="ConA-like_dom_sf"/>
</dbReference>
<reference evidence="5 6" key="1">
    <citation type="journal article" date="2015" name="Nature">
        <title>rRNA introns, odd ribosomes, and small enigmatic genomes across a large radiation of phyla.</title>
        <authorList>
            <person name="Brown C.T."/>
            <person name="Hug L.A."/>
            <person name="Thomas B.C."/>
            <person name="Sharon I."/>
            <person name="Castelle C.J."/>
            <person name="Singh A."/>
            <person name="Wilkins M.J."/>
            <person name="Williams K.H."/>
            <person name="Banfield J.F."/>
        </authorList>
    </citation>
    <scope>NUCLEOTIDE SEQUENCE [LARGE SCALE GENOMIC DNA]</scope>
</reference>
<dbReference type="Pfam" id="PF10102">
    <property type="entry name" value="DUF2341"/>
    <property type="match status" value="1"/>
</dbReference>
<keyword evidence="3" id="KW-1133">Transmembrane helix</keyword>
<feature type="domain" description="LamG-like jellyroll fold" evidence="4">
    <location>
        <begin position="465"/>
        <end position="601"/>
    </location>
</feature>
<keyword evidence="2" id="KW-1015">Disulfide bond</keyword>
<dbReference type="Gene3D" id="2.60.120.200">
    <property type="match status" value="6"/>
</dbReference>
<feature type="transmembrane region" description="Helical" evidence="3">
    <location>
        <begin position="60"/>
        <end position="78"/>
    </location>
</feature>
<organism evidence="5 6">
    <name type="scientific">candidate division CPR3 bacterium GW2011_GWF2_35_18</name>
    <dbReference type="NCBI Taxonomy" id="1618350"/>
    <lineage>
        <taxon>Bacteria</taxon>
        <taxon>Bacteria division CPR3</taxon>
    </lineage>
</organism>
<feature type="domain" description="LamG-like jellyroll fold" evidence="4">
    <location>
        <begin position="1150"/>
        <end position="1291"/>
    </location>
</feature>
<keyword evidence="1" id="KW-0732">Signal</keyword>
<dbReference type="SUPFAM" id="SSF49899">
    <property type="entry name" value="Concanavalin A-like lectins/glucanases"/>
    <property type="match status" value="6"/>
</dbReference>
<dbReference type="EMBL" id="LBQB01000003">
    <property type="protein sequence ID" value="KKP69846.1"/>
    <property type="molecule type" value="Genomic_DNA"/>
</dbReference>
<dbReference type="PANTHER" id="PTHR42535:SF2">
    <property type="entry name" value="CHROMOSOME UNDETERMINED SCAFFOLD_146, WHOLE GENOME SHOTGUN SEQUENCE"/>
    <property type="match status" value="1"/>
</dbReference>
<keyword evidence="3" id="KW-0472">Membrane</keyword>
<protein>
    <recommendedName>
        <fullName evidence="4">LamG-like jellyroll fold domain-containing protein</fullName>
    </recommendedName>
</protein>
<evidence type="ECO:0000313" key="5">
    <source>
        <dbReference type="EMBL" id="KKP69846.1"/>
    </source>
</evidence>
<accession>A0A0G0C172</accession>
<evidence type="ECO:0000256" key="1">
    <source>
        <dbReference type="ARBA" id="ARBA00022729"/>
    </source>
</evidence>
<dbReference type="SMART" id="SM00560">
    <property type="entry name" value="LamGL"/>
    <property type="match status" value="3"/>
</dbReference>
<dbReference type="Pfam" id="PF13385">
    <property type="entry name" value="Laminin_G_3"/>
    <property type="match status" value="6"/>
</dbReference>
<keyword evidence="3" id="KW-0812">Transmembrane</keyword>
<proteinExistence type="predicted"/>
<dbReference type="InterPro" id="IPR018765">
    <property type="entry name" value="DUF2341"/>
</dbReference>
<evidence type="ECO:0000256" key="2">
    <source>
        <dbReference type="ARBA" id="ARBA00023157"/>
    </source>
</evidence>
<evidence type="ECO:0000256" key="3">
    <source>
        <dbReference type="SAM" id="Phobius"/>
    </source>
</evidence>
<feature type="domain" description="LamG-like jellyroll fold" evidence="4">
    <location>
        <begin position="696"/>
        <end position="837"/>
    </location>
</feature>
<evidence type="ECO:0000259" key="4">
    <source>
        <dbReference type="SMART" id="SM00560"/>
    </source>
</evidence>
<dbReference type="InterPro" id="IPR006558">
    <property type="entry name" value="LamG-like"/>
</dbReference>
<dbReference type="PANTHER" id="PTHR42535">
    <property type="entry name" value="OOKINETE PROTEIN, PUTATIVE-RELATED"/>
    <property type="match status" value="1"/>
</dbReference>
<comment type="caution">
    <text evidence="5">The sequence shown here is derived from an EMBL/GenBank/DDBJ whole genome shotgun (WGS) entry which is preliminary data.</text>
</comment>
<evidence type="ECO:0000313" key="6">
    <source>
        <dbReference type="Proteomes" id="UP000034581"/>
    </source>
</evidence>
<dbReference type="Proteomes" id="UP000034581">
    <property type="component" value="Unassembled WGS sequence"/>
</dbReference>
<name>A0A0G0C172_UNCC3</name>
<gene>
    <name evidence="5" type="ORF">UR67_C0003G0126</name>
</gene>
<dbReference type="STRING" id="1618350.UR67_C0003G0126"/>